<evidence type="ECO:0000259" key="12">
    <source>
        <dbReference type="PROSITE" id="PS50892"/>
    </source>
</evidence>
<dbReference type="SMART" id="SM00320">
    <property type="entry name" value="WD40"/>
    <property type="match status" value="6"/>
</dbReference>
<keyword evidence="4" id="KW-1003">Cell membrane</keyword>
<dbReference type="PANTHER" id="PTHR10241">
    <property type="entry name" value="LETHAL 2 GIANT LARVAE PROTEIN"/>
    <property type="match status" value="1"/>
</dbReference>
<feature type="compositionally biased region" description="Low complexity" evidence="11">
    <location>
        <begin position="654"/>
        <end position="667"/>
    </location>
</feature>
<dbReference type="PROSITE" id="PS50082">
    <property type="entry name" value="WD_REPEATS_2"/>
    <property type="match status" value="1"/>
</dbReference>
<feature type="region of interest" description="Disordered" evidence="11">
    <location>
        <begin position="977"/>
        <end position="1002"/>
    </location>
</feature>
<feature type="region of interest" description="Disordered" evidence="11">
    <location>
        <begin position="850"/>
        <end position="876"/>
    </location>
</feature>
<evidence type="ECO:0000256" key="9">
    <source>
        <dbReference type="PROSITE-ProRule" id="PRU00221"/>
    </source>
</evidence>
<dbReference type="Pfam" id="PF08366">
    <property type="entry name" value="LLGL"/>
    <property type="match status" value="1"/>
</dbReference>
<keyword evidence="6" id="KW-0963">Cytoplasm</keyword>
<dbReference type="Gene3D" id="1.20.5.110">
    <property type="match status" value="1"/>
</dbReference>
<dbReference type="InterPro" id="IPR015943">
    <property type="entry name" value="WD40/YVTN_repeat-like_dom_sf"/>
</dbReference>
<dbReference type="SUPFAM" id="SSF50969">
    <property type="entry name" value="YVTN repeat-like/Quinoprotein amine dehydrogenase"/>
    <property type="match status" value="1"/>
</dbReference>
<feature type="repeat" description="WD" evidence="9">
    <location>
        <begin position="488"/>
        <end position="510"/>
    </location>
</feature>
<dbReference type="PANTHER" id="PTHR10241:SF25">
    <property type="entry name" value="TOMOSYN, ISOFORM C"/>
    <property type="match status" value="1"/>
</dbReference>
<feature type="compositionally biased region" description="Gly residues" evidence="11">
    <location>
        <begin position="1154"/>
        <end position="1165"/>
    </location>
</feature>
<evidence type="ECO:0000313" key="14">
    <source>
        <dbReference type="WBParaSite" id="TREG1_11620.3"/>
    </source>
</evidence>
<dbReference type="GO" id="GO:0006887">
    <property type="term" value="P:exocytosis"/>
    <property type="evidence" value="ECO:0007669"/>
    <property type="project" value="UniProtKB-KW"/>
</dbReference>
<dbReference type="GO" id="GO:0019905">
    <property type="term" value="F:syntaxin binding"/>
    <property type="evidence" value="ECO:0007669"/>
    <property type="project" value="TreeGrafter"/>
</dbReference>
<evidence type="ECO:0000313" key="13">
    <source>
        <dbReference type="Proteomes" id="UP000050795"/>
    </source>
</evidence>
<dbReference type="PRINTS" id="PR00962">
    <property type="entry name" value="LETHAL2GIANT"/>
</dbReference>
<dbReference type="SUPFAM" id="SSF50978">
    <property type="entry name" value="WD40 repeat-like"/>
    <property type="match status" value="2"/>
</dbReference>
<dbReference type="PROSITE" id="PS50892">
    <property type="entry name" value="V_SNARE"/>
    <property type="match status" value="1"/>
</dbReference>
<dbReference type="CDD" id="cd15873">
    <property type="entry name" value="R-SNARE_STXBP5_6"/>
    <property type="match status" value="1"/>
</dbReference>
<dbReference type="GO" id="GO:0005096">
    <property type="term" value="F:GTPase activator activity"/>
    <property type="evidence" value="ECO:0007669"/>
    <property type="project" value="TreeGrafter"/>
</dbReference>
<reference evidence="13" key="1">
    <citation type="submission" date="2022-06" db="EMBL/GenBank/DDBJ databases">
        <authorList>
            <person name="Berger JAMES D."/>
            <person name="Berger JAMES D."/>
        </authorList>
    </citation>
    <scope>NUCLEOTIDE SEQUENCE [LARGE SCALE GENOMIC DNA]</scope>
</reference>
<keyword evidence="4" id="KW-0472">Membrane</keyword>
<dbReference type="WBParaSite" id="TREG1_11620.3">
    <property type="protein sequence ID" value="TREG1_11620.3"/>
    <property type="gene ID" value="TREG1_11620"/>
</dbReference>
<organism evidence="13 14">
    <name type="scientific">Trichobilharzia regenti</name>
    <name type="common">Nasal bird schistosome</name>
    <dbReference type="NCBI Taxonomy" id="157069"/>
    <lineage>
        <taxon>Eukaryota</taxon>
        <taxon>Metazoa</taxon>
        <taxon>Spiralia</taxon>
        <taxon>Lophotrochozoa</taxon>
        <taxon>Platyhelminthes</taxon>
        <taxon>Trematoda</taxon>
        <taxon>Digenea</taxon>
        <taxon>Strigeidida</taxon>
        <taxon>Schistosomatoidea</taxon>
        <taxon>Schistosomatidae</taxon>
        <taxon>Trichobilharzia</taxon>
    </lineage>
</organism>
<evidence type="ECO:0000256" key="10">
    <source>
        <dbReference type="PROSITE-ProRule" id="PRU00290"/>
    </source>
</evidence>
<dbReference type="InterPro" id="IPR036322">
    <property type="entry name" value="WD40_repeat_dom_sf"/>
</dbReference>
<evidence type="ECO:0000256" key="2">
    <source>
        <dbReference type="ARBA" id="ARBA00004496"/>
    </source>
</evidence>
<evidence type="ECO:0000256" key="6">
    <source>
        <dbReference type="ARBA" id="ARBA00022490"/>
    </source>
</evidence>
<keyword evidence="13" id="KW-1185">Reference proteome</keyword>
<dbReference type="InterPro" id="IPR001680">
    <property type="entry name" value="WD40_rpt"/>
</dbReference>
<evidence type="ECO:0000256" key="1">
    <source>
        <dbReference type="ARBA" id="ARBA00004202"/>
    </source>
</evidence>
<dbReference type="InterPro" id="IPR000664">
    <property type="entry name" value="Lethal2_giant"/>
</dbReference>
<keyword evidence="8" id="KW-0677">Repeat</keyword>
<dbReference type="InterPro" id="IPR011044">
    <property type="entry name" value="Quino_amine_DH_bsu"/>
</dbReference>
<sequence>MAAKSKKLLKVIDGIRSWNISSCQSSNSTKSAIDIEEYLKSDHFQVGKISSHGFPYQPTCIAFDPVQRIIAVGTKSGCIRIFGRPGVDYNICHPSASSVFQIFFLVNEGGLVSICGDDVAHLWNIRQKNPEIVHSLQFKREHLTCGHLPIGSSWLYLGTDKGNVNFVSVQRFATSGYVINWNKAIDLSQSSHPGKVVQIAENPQDSNKILIGYSSGFLVLWDLKTKQADARFKHTDSLYSMAWHWDGKSFLTSHNHGLIATWSIRQPQRPMSIICPHAAGEAVPDDLTNYEPIRLVEWLPTRNGEPFIIFSGGGRSPGAQTVGNIAQSSVTTTNVASASSVNSDPSEIDPTFSSPYTSSSYHTLTIKRGKRLVVLQLDHKLIQFTPLCLSPYPSETMDPYAVAILLQEDLVIIDLLSNNYATFENPYPMDLHSSAVTSCLYLVDCPGDLIPAFYSVGNRRHRTQSGTSAEPDVFSNREWPITGGEWGLSYQPFPELIITGHADGSVRFWDASEVTLTPLYKFRTSKLFGNSSFSANNTCETGSTSPSDTKDINAQFSPILLATESDPFAIRYMHFCPESRKLLTASSTHTCLLYFSRREINVETSVMDINMAYDGLDDLGFTYSGVSGDAFSDDHHYSTADSFTGNTTKDNAQQSLPHVSSGSVSSYQSLSPTEKDLRVFVPIRQGSIYWPPGYQPMLVCRVGIPGLSFESNTKTTTDPAASCLIPPPSITAISMNSAFGLMAIGSEFGIAVIDFVHRLCLVSVSSSDILSRGPVNPFASTGANEVKFSDQCFSLKPIISCDSSSFVILNSAVEHSHLMADPSISRHHHHHRDSTDTFKHKFFGHKKKQFMPTSCSPGTSHSPSLDNSRLTSSNTTHSIRKYDRLLSCPTVTSAHGRLNDTAVPNALKVTGNDLEDDDILTRPYDKLTKNNHQHRIPILHNNHNHEPCRRRMHHESASQLKTFSPLMTALVLACRTNQPPRQQGQTSYAQNPSSEKCSDLAQFSHPGSLSTSTNSLDNLSCEAIKTILFTEWSSSKQDQYNGPNIWIGTSRGCVVVLNLKYRVLNSTPISQSYNVASLYRLRGDIIHIAMLDITGDIIPNPSERWDDSPFIKGGTTFELSKQASVLSCSSVCSGGASSVHTGVDAYGSSDAGLKSGGGGGTGGGSSNTRAMKESISRQNTVTTHISSASSSGHSGTVAASTAGGGTSQSGATTGLDSPTGSKGFTDSDRQLVVLCSEKQARVVALPSQTCLYKVKITETSQVVRASVQRFRSSHNSGASGTSSFLACYLANGHFIAFSLPSLRLLMDMDYLPYTECITRSFAFGQYAQAVYLASPSELTKITWSSDVCANLRDMQGEIFLPSNMPEPPKKNFFKNLLSGNLTSSLDRDELFGEASSGKGTPGATTLLPNARMEKLSGQAGTATSEIARARNAAIERGERLQQLDLQTQEMADQAKGFGRSAAILAAKYEKKDKRWGLPF</sequence>
<evidence type="ECO:0000256" key="11">
    <source>
        <dbReference type="SAM" id="MobiDB-lite"/>
    </source>
</evidence>
<comment type="subcellular location">
    <subcellularLocation>
        <location evidence="1">Cell membrane</location>
        <topology evidence="1">Peripheral membrane protein</topology>
    </subcellularLocation>
    <subcellularLocation>
        <location evidence="2">Cytoplasm</location>
    </subcellularLocation>
</comment>
<comment type="similarity">
    <text evidence="3">Belongs to the WD repeat L(2)GL family.</text>
</comment>
<dbReference type="GO" id="GO:0005886">
    <property type="term" value="C:plasma membrane"/>
    <property type="evidence" value="ECO:0007669"/>
    <property type="project" value="UniProtKB-SubCell"/>
</dbReference>
<dbReference type="Proteomes" id="UP000050795">
    <property type="component" value="Unassembled WGS sequence"/>
</dbReference>
<feature type="region of interest" description="Disordered" evidence="11">
    <location>
        <begin position="1150"/>
        <end position="1222"/>
    </location>
</feature>
<protein>
    <recommendedName>
        <fullName evidence="12">V-SNARE coiled-coil homology domain-containing protein</fullName>
    </recommendedName>
</protein>
<dbReference type="Gene3D" id="2.130.10.10">
    <property type="entry name" value="YVTN repeat-like/Quinoprotein amine dehydrogenase"/>
    <property type="match status" value="2"/>
</dbReference>
<feature type="compositionally biased region" description="Polar residues" evidence="11">
    <location>
        <begin position="977"/>
        <end position="995"/>
    </location>
</feature>
<keyword evidence="10" id="KW-0175">Coiled coil</keyword>
<reference evidence="14" key="2">
    <citation type="submission" date="2023-11" db="UniProtKB">
        <authorList>
            <consortium name="WormBaseParasite"/>
        </authorList>
    </citation>
    <scope>IDENTIFICATION</scope>
</reference>
<feature type="region of interest" description="Disordered" evidence="11">
    <location>
        <begin position="642"/>
        <end position="667"/>
    </location>
</feature>
<dbReference type="FunFam" id="2.130.10.10:FF:000521">
    <property type="entry name" value="syntaxin-binding protein 5-like isoform X1"/>
    <property type="match status" value="1"/>
</dbReference>
<feature type="domain" description="V-SNARE coiled-coil homology" evidence="12">
    <location>
        <begin position="1411"/>
        <end position="1471"/>
    </location>
</feature>
<dbReference type="InterPro" id="IPR042855">
    <property type="entry name" value="V_SNARE_CC"/>
</dbReference>
<feature type="compositionally biased region" description="Polar residues" evidence="11">
    <location>
        <begin position="851"/>
        <end position="876"/>
    </location>
</feature>
<dbReference type="SUPFAM" id="SSF58038">
    <property type="entry name" value="SNARE fusion complex"/>
    <property type="match status" value="1"/>
</dbReference>
<feature type="compositionally biased region" description="Polar residues" evidence="11">
    <location>
        <begin position="642"/>
        <end position="653"/>
    </location>
</feature>
<dbReference type="GO" id="GO:0045159">
    <property type="term" value="F:myosin II binding"/>
    <property type="evidence" value="ECO:0007669"/>
    <property type="project" value="TreeGrafter"/>
</dbReference>
<dbReference type="GO" id="GO:0006893">
    <property type="term" value="P:Golgi to plasma membrane transport"/>
    <property type="evidence" value="ECO:0007669"/>
    <property type="project" value="TreeGrafter"/>
</dbReference>
<dbReference type="GO" id="GO:0031201">
    <property type="term" value="C:SNARE complex"/>
    <property type="evidence" value="ECO:0007669"/>
    <property type="project" value="TreeGrafter"/>
</dbReference>
<dbReference type="InterPro" id="IPR013577">
    <property type="entry name" value="LLGL2"/>
</dbReference>
<evidence type="ECO:0000256" key="3">
    <source>
        <dbReference type="ARBA" id="ARBA00008070"/>
    </source>
</evidence>
<keyword evidence="5" id="KW-0268">Exocytosis</keyword>
<feature type="compositionally biased region" description="Low complexity" evidence="11">
    <location>
        <begin position="1180"/>
        <end position="1201"/>
    </location>
</feature>
<accession>A0AA85IR76</accession>
<keyword evidence="7 9" id="KW-0853">WD repeat</keyword>
<evidence type="ECO:0000256" key="5">
    <source>
        <dbReference type="ARBA" id="ARBA00022483"/>
    </source>
</evidence>
<evidence type="ECO:0000256" key="8">
    <source>
        <dbReference type="ARBA" id="ARBA00022737"/>
    </source>
</evidence>
<name>A0AA85IR76_TRIRE</name>
<proteinExistence type="inferred from homology"/>
<evidence type="ECO:0000256" key="7">
    <source>
        <dbReference type="ARBA" id="ARBA00022574"/>
    </source>
</evidence>
<evidence type="ECO:0000256" key="4">
    <source>
        <dbReference type="ARBA" id="ARBA00022475"/>
    </source>
</evidence>